<dbReference type="PANTHER" id="PTHR10948:SF23">
    <property type="entry name" value="TRANSPOSASE INSI FOR INSERTION SEQUENCE ELEMENT IS30A-RELATED"/>
    <property type="match status" value="1"/>
</dbReference>
<dbReference type="GO" id="GO:0006310">
    <property type="term" value="P:DNA recombination"/>
    <property type="evidence" value="ECO:0007669"/>
    <property type="project" value="UniProtKB-KW"/>
</dbReference>
<proteinExistence type="predicted"/>
<feature type="region of interest" description="Disordered" evidence="2">
    <location>
        <begin position="122"/>
        <end position="172"/>
    </location>
</feature>
<feature type="compositionally biased region" description="Polar residues" evidence="2">
    <location>
        <begin position="152"/>
        <end position="161"/>
    </location>
</feature>
<keyword evidence="5" id="KW-1185">Reference proteome</keyword>
<gene>
    <name evidence="4" type="ORF">P1J78_24495</name>
</gene>
<evidence type="ECO:0000313" key="5">
    <source>
        <dbReference type="Proteomes" id="UP001220964"/>
    </source>
</evidence>
<keyword evidence="1" id="KW-0233">DNA recombination</keyword>
<comment type="caution">
    <text evidence="4">The sequence shown here is derived from an EMBL/GenBank/DDBJ whole genome shotgun (WGS) entry which is preliminary data.</text>
</comment>
<dbReference type="GO" id="GO:0005829">
    <property type="term" value="C:cytosol"/>
    <property type="evidence" value="ECO:0007669"/>
    <property type="project" value="TreeGrafter"/>
</dbReference>
<evidence type="ECO:0000259" key="3">
    <source>
        <dbReference type="Pfam" id="PF13936"/>
    </source>
</evidence>
<evidence type="ECO:0000313" key="4">
    <source>
        <dbReference type="EMBL" id="MDF0603878.1"/>
    </source>
</evidence>
<sequence>MGQRYSQFTLGERCRLRGLMETGLSKTEIARRLGRHRSTLDRELGRNSNVDGYRPETADRRAWARRFRGSRIERSTRLSAHIEDRLAMGWSPEQIAGRMELEEVEHSVCTESIYRHVFSPTGRRAGLPRLLPQRKSRRGRRARNGRRAPSIPNRTPISQRPGSVVDRQEFGH</sequence>
<feature type="compositionally biased region" description="Basic residues" evidence="2">
    <location>
        <begin position="132"/>
        <end position="146"/>
    </location>
</feature>
<dbReference type="InterPro" id="IPR053392">
    <property type="entry name" value="Transposase_IS30-like"/>
</dbReference>
<dbReference type="InterPro" id="IPR025246">
    <property type="entry name" value="IS30-like_HTH"/>
</dbReference>
<dbReference type="NCBIfam" id="NF033563">
    <property type="entry name" value="transpos_IS30"/>
    <property type="match status" value="1"/>
</dbReference>
<protein>
    <submittedName>
        <fullName evidence="4">IS30 family transposase</fullName>
    </submittedName>
</protein>
<dbReference type="Pfam" id="PF13936">
    <property type="entry name" value="HTH_38"/>
    <property type="match status" value="1"/>
</dbReference>
<dbReference type="InterPro" id="IPR051917">
    <property type="entry name" value="Transposase-Integrase"/>
</dbReference>
<accession>A0AAE3TBH8</accession>
<dbReference type="RefSeq" id="WP_275569985.1">
    <property type="nucleotide sequence ID" value="NZ_JARGYC010000159.1"/>
</dbReference>
<feature type="domain" description="Transposase IS30-like HTH" evidence="3">
    <location>
        <begin position="4"/>
        <end position="47"/>
    </location>
</feature>
<evidence type="ECO:0000256" key="1">
    <source>
        <dbReference type="ARBA" id="ARBA00023172"/>
    </source>
</evidence>
<dbReference type="Proteomes" id="UP001220964">
    <property type="component" value="Unassembled WGS sequence"/>
</dbReference>
<dbReference type="AlphaFoldDB" id="A0AAE3TBH8"/>
<reference evidence="4" key="1">
    <citation type="submission" date="2023-03" db="EMBL/GenBank/DDBJ databases">
        <title>Multiphase analysis and comparison of six strains from genera Psychromarinibacter, Lutimaribacter, and Maritimibacter, including a novel species: Psychromarinibacter sediminicola sp. nov.</title>
        <authorList>
            <person name="Wang Y.-H."/>
            <person name="Ye M.-Q."/>
            <person name="Du Z.-J."/>
        </authorList>
    </citation>
    <scope>NUCLEOTIDE SEQUENCE</scope>
    <source>
        <strain evidence="4">C21-152</strain>
    </source>
</reference>
<dbReference type="GO" id="GO:0032196">
    <property type="term" value="P:transposition"/>
    <property type="evidence" value="ECO:0007669"/>
    <property type="project" value="TreeGrafter"/>
</dbReference>
<dbReference type="GO" id="GO:0004803">
    <property type="term" value="F:transposase activity"/>
    <property type="evidence" value="ECO:0007669"/>
    <property type="project" value="TreeGrafter"/>
</dbReference>
<name>A0AAE3TBH8_9RHOB</name>
<dbReference type="PANTHER" id="PTHR10948">
    <property type="entry name" value="TRANSPOSASE"/>
    <property type="match status" value="1"/>
</dbReference>
<dbReference type="EMBL" id="JARGYC010000159">
    <property type="protein sequence ID" value="MDF0603878.1"/>
    <property type="molecule type" value="Genomic_DNA"/>
</dbReference>
<evidence type="ECO:0000256" key="2">
    <source>
        <dbReference type="SAM" id="MobiDB-lite"/>
    </source>
</evidence>
<organism evidence="4 5">
    <name type="scientific">Psychromarinibacter sediminicola</name>
    <dbReference type="NCBI Taxonomy" id="3033385"/>
    <lineage>
        <taxon>Bacteria</taxon>
        <taxon>Pseudomonadati</taxon>
        <taxon>Pseudomonadota</taxon>
        <taxon>Alphaproteobacteria</taxon>
        <taxon>Rhodobacterales</taxon>
        <taxon>Paracoccaceae</taxon>
        <taxon>Psychromarinibacter</taxon>
    </lineage>
</organism>